<dbReference type="EMBL" id="GEDG01021209">
    <property type="protein sequence ID" value="JAP18492.1"/>
    <property type="molecule type" value="Transcribed_RNA"/>
</dbReference>
<accession>A0A0V0HDH5</accession>
<name>A0A0V0HDH5_SOLCH</name>
<dbReference type="AlphaFoldDB" id="A0A0V0HDH5"/>
<organism evidence="1">
    <name type="scientific">Solanum chacoense</name>
    <name type="common">Chaco potato</name>
    <dbReference type="NCBI Taxonomy" id="4108"/>
    <lineage>
        <taxon>Eukaryota</taxon>
        <taxon>Viridiplantae</taxon>
        <taxon>Streptophyta</taxon>
        <taxon>Embryophyta</taxon>
        <taxon>Tracheophyta</taxon>
        <taxon>Spermatophyta</taxon>
        <taxon>Magnoliopsida</taxon>
        <taxon>eudicotyledons</taxon>
        <taxon>Gunneridae</taxon>
        <taxon>Pentapetalae</taxon>
        <taxon>asterids</taxon>
        <taxon>lamiids</taxon>
        <taxon>Solanales</taxon>
        <taxon>Solanaceae</taxon>
        <taxon>Solanoideae</taxon>
        <taxon>Solaneae</taxon>
        <taxon>Solanum</taxon>
    </lineage>
</organism>
<reference evidence="1" key="1">
    <citation type="submission" date="2015-12" db="EMBL/GenBank/DDBJ databases">
        <title>Gene expression during late stages of embryo sac development: a critical building block for successful pollen-pistil interactions.</title>
        <authorList>
            <person name="Liu Y."/>
            <person name="Joly V."/>
            <person name="Sabar M."/>
            <person name="Matton D.P."/>
        </authorList>
    </citation>
    <scope>NUCLEOTIDE SEQUENCE</scope>
</reference>
<sequence length="84" mass="9454">LSLKILQTPPIFNVFLKLEKSLISAMTMGVKRGLRIEGGSSSDPLKNGLPPQELLYDLCKYIFLLCDCAKFYFHVFYVSFGDSS</sequence>
<proteinExistence type="predicted"/>
<evidence type="ECO:0000313" key="1">
    <source>
        <dbReference type="EMBL" id="JAP18492.1"/>
    </source>
</evidence>
<protein>
    <submittedName>
        <fullName evidence="1">Putative ovule protein</fullName>
    </submittedName>
</protein>
<feature type="non-terminal residue" evidence="1">
    <location>
        <position position="1"/>
    </location>
</feature>